<dbReference type="InterPro" id="IPR019931">
    <property type="entry name" value="LPXTG_anchor"/>
</dbReference>
<name>A0A7Y9GQ04_9MICO</name>
<feature type="domain" description="Gram-positive cocci surface proteins LPxTG" evidence="8">
    <location>
        <begin position="1710"/>
        <end position="1748"/>
    </location>
</feature>
<sequence>MAILLVIASLVYVTAFASSAEAAAQGCSYAADEPNNGAHASTICWFDFAGFDETEARLGDGQAMTVTLEGGYVASFTVKVTDAGEARMGIASRATPLESRFAFGTDAYRGIVGSPALYSSAAPVGTLKAATVTLDDISVTDVDGQPVTGFSFVVADVEDNVAGESFTWQSDSPLNDIETLAPGGSWGCKTPTGLGTTTVSCAGVGAGASTTAGGKSTALLVAADTPTTFSTTWVTPQRSGIALGIQTAKVTVTKEVASRAYPGDSFDVAVTSPEGTTLGSASTEATNSATTGRITVLPRLDGQEFTLSEAATQGSSTDLANYSQDWTCVNNAQGSETQLPSGSGANKTVIPAVGDDIICTVTNESLVARSLSVSKTSDASESTRPGDTVTYSVKATNTGDADYTEAIPATLLDDLSGVLDDATYNNDATADQPGDLSYASPLLSWTGPLAAGESVTLTYTVTLEVGGDGYVRNVAWEPTDPEDPETPACDPPEAGVDPETGEPCAEVEYLLPRLGIQKTADRTELPAIGEQVEYTVTVTNVGPGTYTIGAPATATDDLSNVLDDASYNDDATASTGEVSYDEPTLSWSGALAAGESATITYTATYTGEGDQLLRNLACVPASETVPGEPSCDFVEIPGAGLTQWKHVQASSTSAVAGTVLTYTLFFNNDGAAAAGVDAVDDLTHVTDDADVTREPTSADGLSVTRDGDRIAITGSVPAGETYTVTYQVTIKEDGERGDDIAANFLLDPITEPPTEPECGPADEQLPDCTTTPIAAVVYSKSVSPESTPIEAGTVLTYTVTVMSTGTTTAPVSREDVLIDVLDDADLTSAPISDTSSVTVSEVVDGRFQIGGELAAGETATITYQVTVKDKDDRGNNSADNFVVEPGETPPVDCEEGSTECTSTPLPVIEATKSSNPESGATVVAGQEVTYTLTFSNSGEGVGVANYLDDLSGVLDDATLTAGPEASDEALTVGLNADDTIAVSGELQPGQTVTVSYSVTVLPDGQRGDNRLGNVLAPTGTTDPECGIDGVFCTEHPVPLLESWKAVEADTTPVAAGTVLTYTLFFENTGQGTAVVDEVDDLTHVTDDADVTTEPTSADGLNVTRDGNRISITGEVPAGETYTVTYQVTAKADGERGDDIAANFLLNSDEEPPTDPVCQPEDGERPDCTVTPIGRLLTGKSVSADTDPVDVGTVLTYTLTFDNQGQGPIDVDHTDILTDVLDDADLTTPPAASDDALTVSDVTGGQFTVTGELAPGQTITVTYQVTVKEEADRGNNTADNFHVPTGENPPEECVEGDPNCTVTQLPLVEVSKTADPETGSDVQAGQEVTYTLTFTNSGDAAGPVDYTDNLAAVLDDADLTGAPVSSDPALVPSSGEDGTVRVTGTLAPDQTVTVSYTVTVKPDGERGDNRLRNVVAKTGTTDPQCDEPDVYCTEHPIGELDDWKTVDPTTGSTLRPGETATYTLHFENTGQAPVEVNRDDVLTKVLDDADVTAQPVASSDALTASAIENGRFTVTGTLQPGQVVTVTYTVTVKPDGQRGDDRLDNFLVPNGEEPPETCVPADGERPDCTYNHVSDLDVAKSSDPKSGSKVDPGQEVTYTLTFTNRGTNPDAADVAVDYTDHMADVLDDATLTAGPVVSHENLTATANGDTIRVTGAVPTGEVYTVTYTVKVNAYDKQGNHHLGNVVAITGEPPVCVDESPLCTEHDVPKPPPGGNLPNTGATISMSVLLAALLLLGAGGGLVLTGRRRRVSAAGSDGAGESVGIDELFR</sequence>
<feature type="domain" description="DUF7927" evidence="10">
    <location>
        <begin position="1575"/>
        <end position="1706"/>
    </location>
</feature>
<evidence type="ECO:0000313" key="12">
    <source>
        <dbReference type="Proteomes" id="UP000576969"/>
    </source>
</evidence>
<dbReference type="Pfam" id="PF20674">
    <property type="entry name" value="SpaA_3"/>
    <property type="match status" value="1"/>
</dbReference>
<feature type="signal peptide" evidence="7">
    <location>
        <begin position="1"/>
        <end position="17"/>
    </location>
</feature>
<protein>
    <submittedName>
        <fullName evidence="11">Putative repeat protein (TIGR01451 family)/LPXTG-motif cell wall-anchored protein</fullName>
    </submittedName>
</protein>
<dbReference type="Gene3D" id="2.60.40.10">
    <property type="entry name" value="Immunoglobulins"/>
    <property type="match status" value="2"/>
</dbReference>
<dbReference type="InterPro" id="IPR048834">
    <property type="entry name" value="SpaA_pre-album"/>
</dbReference>
<keyword evidence="6" id="KW-1133">Transmembrane helix</keyword>
<proteinExistence type="predicted"/>
<feature type="region of interest" description="Disordered" evidence="5">
    <location>
        <begin position="479"/>
        <end position="500"/>
    </location>
</feature>
<feature type="transmembrane region" description="Helical" evidence="6">
    <location>
        <begin position="1722"/>
        <end position="1742"/>
    </location>
</feature>
<evidence type="ECO:0000259" key="10">
    <source>
        <dbReference type="Pfam" id="PF25549"/>
    </source>
</evidence>
<reference evidence="11 12" key="1">
    <citation type="submission" date="2020-07" db="EMBL/GenBank/DDBJ databases">
        <title>Sequencing the genomes of 1000 actinobacteria strains.</title>
        <authorList>
            <person name="Klenk H.-P."/>
        </authorList>
    </citation>
    <scope>NUCLEOTIDE SEQUENCE [LARGE SCALE GENOMIC DNA]</scope>
    <source>
        <strain evidence="11 12">DSM 24662</strain>
    </source>
</reference>
<evidence type="ECO:0000313" key="11">
    <source>
        <dbReference type="EMBL" id="NYE20580.1"/>
    </source>
</evidence>
<feature type="domain" description="DUF7927" evidence="10">
    <location>
        <begin position="908"/>
        <end position="1037"/>
    </location>
</feature>
<evidence type="ECO:0000256" key="2">
    <source>
        <dbReference type="ARBA" id="ARBA00022525"/>
    </source>
</evidence>
<keyword evidence="4" id="KW-0572">Peptidoglycan-anchor</keyword>
<evidence type="ECO:0000259" key="8">
    <source>
        <dbReference type="Pfam" id="PF00746"/>
    </source>
</evidence>
<organism evidence="11 12">
    <name type="scientific">Microbacterium immunditiarum</name>
    <dbReference type="NCBI Taxonomy" id="337480"/>
    <lineage>
        <taxon>Bacteria</taxon>
        <taxon>Bacillati</taxon>
        <taxon>Actinomycetota</taxon>
        <taxon>Actinomycetes</taxon>
        <taxon>Micrococcales</taxon>
        <taxon>Microbacteriaceae</taxon>
        <taxon>Microbacterium</taxon>
    </lineage>
</organism>
<dbReference type="Proteomes" id="UP000576969">
    <property type="component" value="Unassembled WGS sequence"/>
</dbReference>
<dbReference type="InterPro" id="IPR013783">
    <property type="entry name" value="Ig-like_fold"/>
</dbReference>
<keyword evidence="1" id="KW-0134">Cell wall</keyword>
<keyword evidence="6" id="KW-0812">Transmembrane</keyword>
<keyword evidence="3 7" id="KW-0732">Signal</keyword>
<keyword evidence="12" id="KW-1185">Reference proteome</keyword>
<dbReference type="InterPro" id="IPR051172">
    <property type="entry name" value="Chlamydia_OmcB"/>
</dbReference>
<feature type="domain" description="DUF7927" evidence="10">
    <location>
        <begin position="641"/>
        <end position="773"/>
    </location>
</feature>
<evidence type="ECO:0000259" key="9">
    <source>
        <dbReference type="Pfam" id="PF20674"/>
    </source>
</evidence>
<evidence type="ECO:0000256" key="4">
    <source>
        <dbReference type="ARBA" id="ARBA00023088"/>
    </source>
</evidence>
<dbReference type="Pfam" id="PF00746">
    <property type="entry name" value="Gram_pos_anchor"/>
    <property type="match status" value="1"/>
</dbReference>
<feature type="domain" description="SpaA-like prealbumin fold" evidence="9">
    <location>
        <begin position="249"/>
        <end position="364"/>
    </location>
</feature>
<feature type="region of interest" description="Disordered" evidence="5">
    <location>
        <begin position="870"/>
        <end position="901"/>
    </location>
</feature>
<feature type="domain" description="DUF7927" evidence="10">
    <location>
        <begin position="777"/>
        <end position="904"/>
    </location>
</feature>
<evidence type="ECO:0000256" key="3">
    <source>
        <dbReference type="ARBA" id="ARBA00022729"/>
    </source>
</evidence>
<feature type="region of interest" description="Disordered" evidence="5">
    <location>
        <begin position="1273"/>
        <end position="1294"/>
    </location>
</feature>
<evidence type="ECO:0000256" key="5">
    <source>
        <dbReference type="SAM" id="MobiDB-lite"/>
    </source>
</evidence>
<feature type="domain" description="DUF7927" evidence="10">
    <location>
        <begin position="371"/>
        <end position="493"/>
    </location>
</feature>
<feature type="domain" description="DUF7927" evidence="10">
    <location>
        <begin position="1307"/>
        <end position="1436"/>
    </location>
</feature>
<feature type="chain" id="PRO_5039413188" evidence="7">
    <location>
        <begin position="18"/>
        <end position="1768"/>
    </location>
</feature>
<feature type="region of interest" description="Disordered" evidence="5">
    <location>
        <begin position="1748"/>
        <end position="1768"/>
    </location>
</feature>
<feature type="domain" description="DUF7927" evidence="10">
    <location>
        <begin position="518"/>
        <end position="631"/>
    </location>
</feature>
<comment type="caution">
    <text evidence="11">The sequence shown here is derived from an EMBL/GenBank/DDBJ whole genome shotgun (WGS) entry which is preliminary data.</text>
</comment>
<keyword evidence="6" id="KW-0472">Membrane</keyword>
<dbReference type="NCBIfam" id="TIGR01167">
    <property type="entry name" value="LPXTG_anchor"/>
    <property type="match status" value="1"/>
</dbReference>
<dbReference type="PANTHER" id="PTHR34819">
    <property type="entry name" value="LARGE CYSTEINE-RICH PERIPLASMIC PROTEIN OMCB"/>
    <property type="match status" value="1"/>
</dbReference>
<keyword evidence="2" id="KW-0964">Secreted</keyword>
<accession>A0A7Y9GQ04</accession>
<evidence type="ECO:0000256" key="7">
    <source>
        <dbReference type="SAM" id="SignalP"/>
    </source>
</evidence>
<dbReference type="InterPro" id="IPR057687">
    <property type="entry name" value="DUF7927"/>
</dbReference>
<dbReference type="GO" id="GO:0005975">
    <property type="term" value="P:carbohydrate metabolic process"/>
    <property type="evidence" value="ECO:0007669"/>
    <property type="project" value="UniProtKB-ARBA"/>
</dbReference>
<feature type="domain" description="DUF7927" evidence="10">
    <location>
        <begin position="1439"/>
        <end position="1572"/>
    </location>
</feature>
<evidence type="ECO:0000256" key="1">
    <source>
        <dbReference type="ARBA" id="ARBA00022512"/>
    </source>
</evidence>
<evidence type="ECO:0000256" key="6">
    <source>
        <dbReference type="SAM" id="Phobius"/>
    </source>
</evidence>
<feature type="domain" description="DUF7927" evidence="10">
    <location>
        <begin position="1178"/>
        <end position="1303"/>
    </location>
</feature>
<dbReference type="RefSeq" id="WP_179490639.1">
    <property type="nucleotide sequence ID" value="NZ_JACCBV010000001.1"/>
</dbReference>
<dbReference type="Pfam" id="PF25549">
    <property type="entry name" value="DUF7927"/>
    <property type="match status" value="10"/>
</dbReference>
<dbReference type="EMBL" id="JACCBV010000001">
    <property type="protein sequence ID" value="NYE20580.1"/>
    <property type="molecule type" value="Genomic_DNA"/>
</dbReference>
<gene>
    <name evidence="11" type="ORF">BJ991_002608</name>
</gene>
<feature type="domain" description="DUF7927" evidence="10">
    <location>
        <begin position="1040"/>
        <end position="1172"/>
    </location>
</feature>